<evidence type="ECO:0000313" key="1">
    <source>
        <dbReference type="EMBL" id="KAG0699628.1"/>
    </source>
</evidence>
<dbReference type="AlphaFoldDB" id="A0A8J8WAW7"/>
<proteinExistence type="predicted"/>
<sequence length="180" mass="19970">MKVNKTKTNFMVICGSDADRLPMIVDGLVVNHCQRYTYLGSPFTADGSASSAVKAHAQDKMAHFNKFVSFLHKNNDVPFIVKKRVFDAVVLSAVLYGSTTVWLVGQPNPDPILGAKLPSRGDVLKRAFYFHNVERKPSPTSAAATVQEVLRFWETARIPTMTAKSAVRKVKVLFKTGRRS</sequence>
<gene>
    <name evidence="1" type="ORF">GWK47_025772</name>
</gene>
<dbReference type="Proteomes" id="UP000770661">
    <property type="component" value="Unassembled WGS sequence"/>
</dbReference>
<organism evidence="1 2">
    <name type="scientific">Chionoecetes opilio</name>
    <name type="common">Atlantic snow crab</name>
    <name type="synonym">Cancer opilio</name>
    <dbReference type="NCBI Taxonomy" id="41210"/>
    <lineage>
        <taxon>Eukaryota</taxon>
        <taxon>Metazoa</taxon>
        <taxon>Ecdysozoa</taxon>
        <taxon>Arthropoda</taxon>
        <taxon>Crustacea</taxon>
        <taxon>Multicrustacea</taxon>
        <taxon>Malacostraca</taxon>
        <taxon>Eumalacostraca</taxon>
        <taxon>Eucarida</taxon>
        <taxon>Decapoda</taxon>
        <taxon>Pleocyemata</taxon>
        <taxon>Brachyura</taxon>
        <taxon>Eubrachyura</taxon>
        <taxon>Majoidea</taxon>
        <taxon>Majidae</taxon>
        <taxon>Chionoecetes</taxon>
    </lineage>
</organism>
<reference evidence="1" key="1">
    <citation type="submission" date="2020-07" db="EMBL/GenBank/DDBJ databases">
        <title>The High-quality genome of the commercially important snow crab, Chionoecetes opilio.</title>
        <authorList>
            <person name="Jeong J.-H."/>
            <person name="Ryu S."/>
        </authorList>
    </citation>
    <scope>NUCLEOTIDE SEQUENCE</scope>
    <source>
        <strain evidence="1">MADBK_172401_WGS</strain>
        <tissue evidence="1">Digestive gland</tissue>
    </source>
</reference>
<keyword evidence="2" id="KW-1185">Reference proteome</keyword>
<dbReference type="EMBL" id="JACEEZ010025569">
    <property type="protein sequence ID" value="KAG0699628.1"/>
    <property type="molecule type" value="Genomic_DNA"/>
</dbReference>
<name>A0A8J8WAW7_CHIOP</name>
<evidence type="ECO:0000313" key="2">
    <source>
        <dbReference type="Proteomes" id="UP000770661"/>
    </source>
</evidence>
<comment type="caution">
    <text evidence="1">The sequence shown here is derived from an EMBL/GenBank/DDBJ whole genome shotgun (WGS) entry which is preliminary data.</text>
</comment>
<accession>A0A8J8WAW7</accession>
<protein>
    <submittedName>
        <fullName evidence="1">Uncharacterized protein</fullName>
    </submittedName>
</protein>